<organism evidence="2 3">
    <name type="scientific">Paramarasmius palmivorus</name>
    <dbReference type="NCBI Taxonomy" id="297713"/>
    <lineage>
        <taxon>Eukaryota</taxon>
        <taxon>Fungi</taxon>
        <taxon>Dikarya</taxon>
        <taxon>Basidiomycota</taxon>
        <taxon>Agaricomycotina</taxon>
        <taxon>Agaricomycetes</taxon>
        <taxon>Agaricomycetidae</taxon>
        <taxon>Agaricales</taxon>
        <taxon>Marasmiineae</taxon>
        <taxon>Marasmiaceae</taxon>
        <taxon>Paramarasmius</taxon>
    </lineage>
</organism>
<feature type="compositionally biased region" description="Low complexity" evidence="1">
    <location>
        <begin position="68"/>
        <end position="78"/>
    </location>
</feature>
<dbReference type="Proteomes" id="UP001383192">
    <property type="component" value="Unassembled WGS sequence"/>
</dbReference>
<keyword evidence="3" id="KW-1185">Reference proteome</keyword>
<feature type="region of interest" description="Disordered" evidence="1">
    <location>
        <begin position="475"/>
        <end position="553"/>
    </location>
</feature>
<feature type="compositionally biased region" description="Low complexity" evidence="1">
    <location>
        <begin position="627"/>
        <end position="643"/>
    </location>
</feature>
<feature type="compositionally biased region" description="Polar residues" evidence="1">
    <location>
        <begin position="612"/>
        <end position="626"/>
    </location>
</feature>
<gene>
    <name evidence="2" type="primary">RBT1_62</name>
    <name evidence="2" type="ORF">VNI00_019167</name>
</gene>
<dbReference type="EMBL" id="JAYKXP010000327">
    <property type="protein sequence ID" value="KAK7015173.1"/>
    <property type="molecule type" value="Genomic_DNA"/>
</dbReference>
<reference evidence="2 3" key="1">
    <citation type="submission" date="2024-01" db="EMBL/GenBank/DDBJ databases">
        <title>A draft genome for a cacao thread blight-causing isolate of Paramarasmius palmivorus.</title>
        <authorList>
            <person name="Baruah I.K."/>
            <person name="Bukari Y."/>
            <person name="Amoako-Attah I."/>
            <person name="Meinhardt L.W."/>
            <person name="Bailey B.A."/>
            <person name="Cohen S.P."/>
        </authorList>
    </citation>
    <scope>NUCLEOTIDE SEQUENCE [LARGE SCALE GENOMIC DNA]</scope>
    <source>
        <strain evidence="2 3">GH-12</strain>
    </source>
</reference>
<evidence type="ECO:0000313" key="3">
    <source>
        <dbReference type="Proteomes" id="UP001383192"/>
    </source>
</evidence>
<feature type="compositionally biased region" description="Basic residues" evidence="1">
    <location>
        <begin position="8"/>
        <end position="21"/>
    </location>
</feature>
<name>A0AAW0AP98_9AGAR</name>
<feature type="compositionally biased region" description="Acidic residues" evidence="1">
    <location>
        <begin position="514"/>
        <end position="524"/>
    </location>
</feature>
<dbReference type="AlphaFoldDB" id="A0AAW0AP98"/>
<feature type="compositionally biased region" description="Basic residues" evidence="1">
    <location>
        <begin position="495"/>
        <end position="509"/>
    </location>
</feature>
<comment type="caution">
    <text evidence="2">The sequence shown here is derived from an EMBL/GenBank/DDBJ whole genome shotgun (WGS) entry which is preliminary data.</text>
</comment>
<accession>A0AAW0AP98</accession>
<proteinExistence type="predicted"/>
<evidence type="ECO:0000256" key="1">
    <source>
        <dbReference type="SAM" id="MobiDB-lite"/>
    </source>
</evidence>
<feature type="region of interest" description="Disordered" evidence="1">
    <location>
        <begin position="1"/>
        <end position="31"/>
    </location>
</feature>
<protein>
    <submittedName>
        <fullName evidence="2">SERTA domain-containing protein 3</fullName>
    </submittedName>
</protein>
<feature type="compositionally biased region" description="Basic and acidic residues" evidence="1">
    <location>
        <begin position="90"/>
        <end position="112"/>
    </location>
</feature>
<feature type="compositionally biased region" description="Low complexity" evidence="1">
    <location>
        <begin position="664"/>
        <end position="696"/>
    </location>
</feature>
<feature type="region of interest" description="Disordered" evidence="1">
    <location>
        <begin position="590"/>
        <end position="703"/>
    </location>
</feature>
<feature type="compositionally biased region" description="Acidic residues" evidence="1">
    <location>
        <begin position="475"/>
        <end position="488"/>
    </location>
</feature>
<feature type="region of interest" description="Disordered" evidence="1">
    <location>
        <begin position="44"/>
        <end position="133"/>
    </location>
</feature>
<evidence type="ECO:0000313" key="2">
    <source>
        <dbReference type="EMBL" id="KAK7015173.1"/>
    </source>
</evidence>
<sequence length="883" mass="97413">MNALLSHPLKRKNLPSRHHLTFRPTKTSPATEAGTIRCYCREASAEAASSHNPLPGSADEVPSDPNVTKPTSSSPSSSKKSKSKPQTKAKTPDQGEDQGKWEEEAKTKQNDRSEEDNILNCPGVSRPGFLLVPPKRRPRRRRLWGGFIKHFNRDLGPAPRHVPDHKIYQGQDEFKDKIKEKITEEFGKDDDEDFRLAHSIDVAKDLFNDEDNETKQRVHEKAEQVYQARREAYEKLLAGEGLTSPEDVPLLREQMPYKVQPLINALSKSTDTFISVTVIGYNKNGNEDKAFLCNMLAGTTPGENPMKFDEWDPVGFKMLHVRSFAEFVKSCSRMEKDLIAKYEEEEEEKAPDEINKAIPRSTLSPTWQVLQLLSQHSHLLPLKSLQWPLPPLSIESDLVTLVKTMKLPTPRHQNSHLMTTTTITMAMMPQILENAVSSYSLVDVWGSFSPLSFVKELDKEEAAAKQRLIALLEEENDTREESGDDEETLASQAKGKAKAGAKRKRKGKAKQVEIDTEMDAEESEMASQKETATTPTSSPSLLPPSQPPQLTQTVVPDTDVGARVTASAMGFAQASATALISQTGDSDVVATAQSSGGATSCVRASARGAGQRSDSITSSTVNIDTHSATPSPAKAKPSAPSTPVKTRSTTPMPYVRTPLTNAMTPPSSRPPTSSSRPPTSSSRPPTSSRSLRSSLSANQALPATSNELPSWVQGMKEFLLADVIGSGWVQAVQLWEDLERSYDFTTPTQKTLPTKNRPDAVLFWSKRARKCAAPPDTKDAQVFGDSVVEWWNTMMPCWRTKDDKGNWAATGEGDWGGLRCPGLNGLLSIMACLKWWLISECGGSLGSLDNASSQWQALFNDVCWVLKQLRLEEEVPARKKARL</sequence>